<accession>A0A099KIF8</accession>
<dbReference type="AlphaFoldDB" id="A0A099KIF8"/>
<dbReference type="RefSeq" id="WP_033094508.1">
    <property type="nucleotide sequence ID" value="NZ_JQED01000037.1"/>
</dbReference>
<dbReference type="EMBL" id="JQED01000037">
    <property type="protein sequence ID" value="KGJ90126.1"/>
    <property type="molecule type" value="Genomic_DNA"/>
</dbReference>
<dbReference type="Gene3D" id="3.60.15.10">
    <property type="entry name" value="Ribonuclease Z/Hydroxyacylglutathione hydrolase-like"/>
    <property type="match status" value="1"/>
</dbReference>
<evidence type="ECO:0000256" key="1">
    <source>
        <dbReference type="SAM" id="SignalP"/>
    </source>
</evidence>
<evidence type="ECO:0000313" key="2">
    <source>
        <dbReference type="EMBL" id="KGJ90126.1"/>
    </source>
</evidence>
<gene>
    <name evidence="2" type="ORF">ND2E_3682</name>
</gene>
<comment type="caution">
    <text evidence="2">The sequence shown here is derived from an EMBL/GenBank/DDBJ whole genome shotgun (WGS) entry which is preliminary data.</text>
</comment>
<keyword evidence="1" id="KW-0732">Signal</keyword>
<sequence precursor="true">MKVNLIRYSHPFAFACMTLFSITIPTALADEVEDFVAKLKTHYQKTLSINAFSLSHHYLNKQYRSHNYWDYQTPNRIMAQRTVEIDLVKKHFYDNDIYYTSGGLLLDRAHFQNDKESFAYEMNGSSYKGRRILNQGLGQFYRMGYILLDVDFLAVRPLFKENNVEKNITLQQNKKSGTITLTHKTSDGDNENVVEYEFSRVPLQLVSLNDKLKRTLFVYEDYRTARGLTYARTVSQYIDGATEPNYIIYNDQFEIIEQVEPTKLKVPAGYGPEIPKSDGVLVSKKIAEDLYLVTDSSARRNSLFKVNGDEITVFGASGYPALAEKTIKLISEQFPQKKITSVYVSHPHRYEIAGLKVYVDQDIEILADEYSIAAIKVYPAFANDIARFKFRTIEHEKVIDGAHFYVLDNMHAKRQSFVYFKNSGIIFQSKFLHIAVDNTIAKVIPSYTRTFIDFVRSKQLKFNRIVGNHLNNNISVEVMDKTYDAIM</sequence>
<reference evidence="2 3" key="1">
    <citation type="submission" date="2014-08" db="EMBL/GenBank/DDBJ databases">
        <title>Genomic and Phenotypic Diversity of Colwellia psychrerythraea strains from Disparate Marine Basins.</title>
        <authorList>
            <person name="Techtmann S.M."/>
            <person name="Stelling S.C."/>
            <person name="Utturkar S.M."/>
            <person name="Alshibli N."/>
            <person name="Harris A."/>
            <person name="Brown S.D."/>
            <person name="Hazen T.C."/>
        </authorList>
    </citation>
    <scope>NUCLEOTIDE SEQUENCE [LARGE SCALE GENOMIC DNA]</scope>
    <source>
        <strain evidence="2 3">ND2E</strain>
    </source>
</reference>
<feature type="chain" id="PRO_5001957309" evidence="1">
    <location>
        <begin position="30"/>
        <end position="487"/>
    </location>
</feature>
<name>A0A099KIF8_COLPS</name>
<organism evidence="2 3">
    <name type="scientific">Colwellia psychrerythraea</name>
    <name type="common">Vibrio psychroerythus</name>
    <dbReference type="NCBI Taxonomy" id="28229"/>
    <lineage>
        <taxon>Bacteria</taxon>
        <taxon>Pseudomonadati</taxon>
        <taxon>Pseudomonadota</taxon>
        <taxon>Gammaproteobacteria</taxon>
        <taxon>Alteromonadales</taxon>
        <taxon>Colwelliaceae</taxon>
        <taxon>Colwellia</taxon>
    </lineage>
</organism>
<dbReference type="InterPro" id="IPR036866">
    <property type="entry name" value="RibonucZ/Hydroxyglut_hydro"/>
</dbReference>
<protein>
    <submittedName>
        <fullName evidence="2">Uncharacterized protein</fullName>
    </submittedName>
</protein>
<evidence type="ECO:0000313" key="3">
    <source>
        <dbReference type="Proteomes" id="UP000029843"/>
    </source>
</evidence>
<feature type="signal peptide" evidence="1">
    <location>
        <begin position="1"/>
        <end position="29"/>
    </location>
</feature>
<dbReference type="OrthoDB" id="6288101at2"/>
<proteinExistence type="predicted"/>
<dbReference type="PATRIC" id="fig|28229.4.peg.2834"/>
<dbReference type="SUPFAM" id="SSF56281">
    <property type="entry name" value="Metallo-hydrolase/oxidoreductase"/>
    <property type="match status" value="1"/>
</dbReference>
<dbReference type="Proteomes" id="UP000029843">
    <property type="component" value="Unassembled WGS sequence"/>
</dbReference>